<name>A0A318UCQ8_9SPHI</name>
<dbReference type="InterPro" id="IPR041698">
    <property type="entry name" value="Methyltransf_25"/>
</dbReference>
<gene>
    <name evidence="3" type="ORF">B0O44_107194</name>
</gene>
<dbReference type="GO" id="GO:0032259">
    <property type="term" value="P:methylation"/>
    <property type="evidence" value="ECO:0007669"/>
    <property type="project" value="UniProtKB-KW"/>
</dbReference>
<dbReference type="Gene3D" id="3.40.50.150">
    <property type="entry name" value="Vaccinia Virus protein VP39"/>
    <property type="match status" value="1"/>
</dbReference>
<dbReference type="OrthoDB" id="836632at2"/>
<protein>
    <submittedName>
        <fullName evidence="3">Methyltransferase family protein</fullName>
    </submittedName>
</protein>
<keyword evidence="3" id="KW-0489">Methyltransferase</keyword>
<dbReference type="PANTHER" id="PTHR43861">
    <property type="entry name" value="TRANS-ACONITATE 2-METHYLTRANSFERASE-RELATED"/>
    <property type="match status" value="1"/>
</dbReference>
<proteinExistence type="predicted"/>
<dbReference type="CDD" id="cd02440">
    <property type="entry name" value="AdoMet_MTases"/>
    <property type="match status" value="1"/>
</dbReference>
<evidence type="ECO:0000313" key="3">
    <source>
        <dbReference type="EMBL" id="PYF71579.1"/>
    </source>
</evidence>
<dbReference type="AlphaFoldDB" id="A0A318UCQ8"/>
<accession>A0A318UCQ8</accession>
<dbReference type="Proteomes" id="UP000248198">
    <property type="component" value="Unassembled WGS sequence"/>
</dbReference>
<evidence type="ECO:0000256" key="1">
    <source>
        <dbReference type="ARBA" id="ARBA00022679"/>
    </source>
</evidence>
<dbReference type="EMBL" id="QKLU01000007">
    <property type="protein sequence ID" value="PYF71579.1"/>
    <property type="molecule type" value="Genomic_DNA"/>
</dbReference>
<evidence type="ECO:0000313" key="4">
    <source>
        <dbReference type="Proteomes" id="UP000248198"/>
    </source>
</evidence>
<dbReference type="SUPFAM" id="SSF53335">
    <property type="entry name" value="S-adenosyl-L-methionine-dependent methyltransferases"/>
    <property type="match status" value="1"/>
</dbReference>
<keyword evidence="4" id="KW-1185">Reference proteome</keyword>
<dbReference type="Pfam" id="PF13649">
    <property type="entry name" value="Methyltransf_25"/>
    <property type="match status" value="1"/>
</dbReference>
<dbReference type="RefSeq" id="WP_110833720.1">
    <property type="nucleotide sequence ID" value="NZ_QKLU01000007.1"/>
</dbReference>
<dbReference type="GO" id="GO:0008168">
    <property type="term" value="F:methyltransferase activity"/>
    <property type="evidence" value="ECO:0007669"/>
    <property type="project" value="UniProtKB-KW"/>
</dbReference>
<sequence>MNNNYNRIARYYDFLSRAVFFKAQVNAQTDQLGYIPPGAKILIAGGGTGWILNKIAELHPEGLRITYIEISSKMIHLAQKRNLRNNSIEFVNTAIEDYKGSRQFDVIMTAFLFDNFGKETMETAFSKLNSLLKPEGLWLFSDFSNQVKRNNLWQRFLLKTMYLFFRVVSNVEARELIDTRVYFRKYKLKKIIQKRYYKNFIKAVVYKKL</sequence>
<feature type="domain" description="Methyltransferase" evidence="2">
    <location>
        <begin position="41"/>
        <end position="136"/>
    </location>
</feature>
<comment type="caution">
    <text evidence="3">The sequence shown here is derived from an EMBL/GenBank/DDBJ whole genome shotgun (WGS) entry which is preliminary data.</text>
</comment>
<reference evidence="3 4" key="1">
    <citation type="submission" date="2018-06" db="EMBL/GenBank/DDBJ databases">
        <title>Genomic Encyclopedia of Archaeal and Bacterial Type Strains, Phase II (KMG-II): from individual species to whole genera.</title>
        <authorList>
            <person name="Goeker M."/>
        </authorList>
    </citation>
    <scope>NUCLEOTIDE SEQUENCE [LARGE SCALE GENOMIC DNA]</scope>
    <source>
        <strain evidence="3 4">DSM 27372</strain>
    </source>
</reference>
<keyword evidence="1 3" id="KW-0808">Transferase</keyword>
<dbReference type="InterPro" id="IPR029063">
    <property type="entry name" value="SAM-dependent_MTases_sf"/>
</dbReference>
<organism evidence="3 4">
    <name type="scientific">Pedobacter nutrimenti</name>
    <dbReference type="NCBI Taxonomy" id="1241337"/>
    <lineage>
        <taxon>Bacteria</taxon>
        <taxon>Pseudomonadati</taxon>
        <taxon>Bacteroidota</taxon>
        <taxon>Sphingobacteriia</taxon>
        <taxon>Sphingobacteriales</taxon>
        <taxon>Sphingobacteriaceae</taxon>
        <taxon>Pedobacter</taxon>
    </lineage>
</organism>
<evidence type="ECO:0000259" key="2">
    <source>
        <dbReference type="Pfam" id="PF13649"/>
    </source>
</evidence>